<evidence type="ECO:0000313" key="2">
    <source>
        <dbReference type="EMBL" id="CAL1270487.1"/>
    </source>
</evidence>
<dbReference type="AlphaFoldDB" id="A0AAV1ZGC5"/>
<protein>
    <recommendedName>
        <fullName evidence="1">Methyltransferase domain-containing protein</fullName>
    </recommendedName>
</protein>
<dbReference type="EMBL" id="CAXIEN010000048">
    <property type="protein sequence ID" value="CAL1270487.1"/>
    <property type="molecule type" value="Genomic_DNA"/>
</dbReference>
<dbReference type="SUPFAM" id="SSF53335">
    <property type="entry name" value="S-adenosyl-L-methionine-dependent methyltransferases"/>
    <property type="match status" value="1"/>
</dbReference>
<dbReference type="InterPro" id="IPR029063">
    <property type="entry name" value="SAM-dependent_MTases_sf"/>
</dbReference>
<reference evidence="2 3" key="1">
    <citation type="submission" date="2024-04" db="EMBL/GenBank/DDBJ databases">
        <authorList>
            <person name="Rising A."/>
            <person name="Reimegard J."/>
            <person name="Sonavane S."/>
            <person name="Akerstrom W."/>
            <person name="Nylinder S."/>
            <person name="Hedman E."/>
            <person name="Kallberg Y."/>
        </authorList>
    </citation>
    <scope>NUCLEOTIDE SEQUENCE [LARGE SCALE GENOMIC DNA]</scope>
</reference>
<comment type="caution">
    <text evidence="2">The sequence shown here is derived from an EMBL/GenBank/DDBJ whole genome shotgun (WGS) entry which is preliminary data.</text>
</comment>
<proteinExistence type="predicted"/>
<keyword evidence="3" id="KW-1185">Reference proteome</keyword>
<accession>A0AAV1ZGC5</accession>
<gene>
    <name evidence="2" type="ORF">LARSCL_LOCUS5326</name>
</gene>
<sequence length="281" mass="32570">MDSTPRSKLIAAPFLDYCISKFGWRGLSKHKVMDIGCGKHLNLGKTLLKRFPRIKSVIGIDRNPEIVVHARCHKVKRLKCNVGDIEYRNSLEGFEGRISKVISTYTFHHVMKTEAFRNVHLMLRPGGEAGFLFYIRSGVHEWLTEMLSKSKWKSFYKGEDIPDVLPQELSSVQYQAMVLKLGFTIVDCHEETKVTSCISDETCKKAVYKLTLTYFDIPTELRNDFKEDAFHIFVKIHGRNREGKPCYTATELLLLIRKSVTKVRNIKYLKWKHLIRSRSRG</sequence>
<dbReference type="Proteomes" id="UP001497382">
    <property type="component" value="Unassembled WGS sequence"/>
</dbReference>
<dbReference type="InterPro" id="IPR041698">
    <property type="entry name" value="Methyltransf_25"/>
</dbReference>
<feature type="non-terminal residue" evidence="2">
    <location>
        <position position="281"/>
    </location>
</feature>
<organism evidence="2 3">
    <name type="scientific">Larinioides sclopetarius</name>
    <dbReference type="NCBI Taxonomy" id="280406"/>
    <lineage>
        <taxon>Eukaryota</taxon>
        <taxon>Metazoa</taxon>
        <taxon>Ecdysozoa</taxon>
        <taxon>Arthropoda</taxon>
        <taxon>Chelicerata</taxon>
        <taxon>Arachnida</taxon>
        <taxon>Araneae</taxon>
        <taxon>Araneomorphae</taxon>
        <taxon>Entelegynae</taxon>
        <taxon>Araneoidea</taxon>
        <taxon>Araneidae</taxon>
        <taxon>Larinioides</taxon>
    </lineage>
</organism>
<dbReference type="CDD" id="cd02440">
    <property type="entry name" value="AdoMet_MTases"/>
    <property type="match status" value="1"/>
</dbReference>
<dbReference type="Gene3D" id="3.40.50.150">
    <property type="entry name" value="Vaccinia Virus protein VP39"/>
    <property type="match status" value="1"/>
</dbReference>
<dbReference type="Pfam" id="PF13649">
    <property type="entry name" value="Methyltransf_25"/>
    <property type="match status" value="1"/>
</dbReference>
<evidence type="ECO:0000313" key="3">
    <source>
        <dbReference type="Proteomes" id="UP001497382"/>
    </source>
</evidence>
<name>A0AAV1ZGC5_9ARAC</name>
<evidence type="ECO:0000259" key="1">
    <source>
        <dbReference type="Pfam" id="PF13649"/>
    </source>
</evidence>
<feature type="domain" description="Methyltransferase" evidence="1">
    <location>
        <begin position="32"/>
        <end position="127"/>
    </location>
</feature>